<dbReference type="InterPro" id="IPR023346">
    <property type="entry name" value="Lysozyme-like_dom_sf"/>
</dbReference>
<gene>
    <name evidence="4" type="ORF">AWB68_07494</name>
</gene>
<evidence type="ECO:0000313" key="5">
    <source>
        <dbReference type="Proteomes" id="UP000054770"/>
    </source>
</evidence>
<dbReference type="CDD" id="cd16892">
    <property type="entry name" value="LT_VirB1-like"/>
    <property type="match status" value="1"/>
</dbReference>
<evidence type="ECO:0000313" key="4">
    <source>
        <dbReference type="EMBL" id="SAL84914.1"/>
    </source>
</evidence>
<dbReference type="OrthoDB" id="8565485at2"/>
<evidence type="ECO:0000256" key="1">
    <source>
        <dbReference type="SAM" id="MobiDB-lite"/>
    </source>
</evidence>
<dbReference type="AlphaFoldDB" id="A0A158KUZ2"/>
<feature type="chain" id="PRO_5011110663" evidence="2">
    <location>
        <begin position="23"/>
        <end position="229"/>
    </location>
</feature>
<protein>
    <submittedName>
        <fullName evidence="4">Lytic transglycosylase catalytic</fullName>
    </submittedName>
</protein>
<feature type="region of interest" description="Disordered" evidence="1">
    <location>
        <begin position="184"/>
        <end position="229"/>
    </location>
</feature>
<evidence type="ECO:0000259" key="3">
    <source>
        <dbReference type="Pfam" id="PF01464"/>
    </source>
</evidence>
<dbReference type="Proteomes" id="UP000054770">
    <property type="component" value="Unassembled WGS sequence"/>
</dbReference>
<feature type="domain" description="Transglycosylase SLT" evidence="3">
    <location>
        <begin position="30"/>
        <end position="165"/>
    </location>
</feature>
<accession>A0A158KUZ2</accession>
<sequence>MIRIALVIVAALFGLIATQARADGNFEDLAAQCAPEIHIKTLAAVVRQESVGNPFSININGAKGLPRQPQTAAEAAVRAQALLDRGFNIDVGLGQVNSKNFAMLGVSAAQLFSPCANLQASARILSDCYRRAVAVYGEGQPALHAALSCYNTGSFRNGIANGYVRKVVAKTVLPVPELLPLEGTQATPRASVPTVRSAPPQRAGGEPDVFGSAGDSDAFADKPELKRLH</sequence>
<dbReference type="InterPro" id="IPR008258">
    <property type="entry name" value="Transglycosylase_SLT_dom_1"/>
</dbReference>
<dbReference type="SUPFAM" id="SSF53955">
    <property type="entry name" value="Lysozyme-like"/>
    <property type="match status" value="1"/>
</dbReference>
<reference evidence="4" key="1">
    <citation type="submission" date="2016-01" db="EMBL/GenBank/DDBJ databases">
        <authorList>
            <person name="Peeters C."/>
        </authorList>
    </citation>
    <scope>NUCLEOTIDE SEQUENCE [LARGE SCALE GENOMIC DNA]</scope>
    <source>
        <strain evidence="4">LMG 22940</strain>
    </source>
</reference>
<dbReference type="EMBL" id="FCON02000172">
    <property type="protein sequence ID" value="SAL84914.1"/>
    <property type="molecule type" value="Genomic_DNA"/>
</dbReference>
<feature type="signal peptide" evidence="2">
    <location>
        <begin position="1"/>
        <end position="22"/>
    </location>
</feature>
<organism evidence="4 5">
    <name type="scientific">Caballeronia choica</name>
    <dbReference type="NCBI Taxonomy" id="326476"/>
    <lineage>
        <taxon>Bacteria</taxon>
        <taxon>Pseudomonadati</taxon>
        <taxon>Pseudomonadota</taxon>
        <taxon>Betaproteobacteria</taxon>
        <taxon>Burkholderiales</taxon>
        <taxon>Burkholderiaceae</taxon>
        <taxon>Caballeronia</taxon>
    </lineage>
</organism>
<name>A0A158KUZ2_9BURK</name>
<comment type="caution">
    <text evidence="4">The sequence shown here is derived from an EMBL/GenBank/DDBJ whole genome shotgun (WGS) entry which is preliminary data.</text>
</comment>
<keyword evidence="2" id="KW-0732">Signal</keyword>
<feature type="compositionally biased region" description="Basic and acidic residues" evidence="1">
    <location>
        <begin position="219"/>
        <end position="229"/>
    </location>
</feature>
<proteinExistence type="predicted"/>
<evidence type="ECO:0000256" key="2">
    <source>
        <dbReference type="SAM" id="SignalP"/>
    </source>
</evidence>
<dbReference type="RefSeq" id="WP_160110139.1">
    <property type="nucleotide sequence ID" value="NZ_FCON02000172.1"/>
</dbReference>
<keyword evidence="5" id="KW-1185">Reference proteome</keyword>
<dbReference type="Gene3D" id="1.10.530.10">
    <property type="match status" value="1"/>
</dbReference>
<dbReference type="Pfam" id="PF01464">
    <property type="entry name" value="SLT"/>
    <property type="match status" value="1"/>
</dbReference>